<dbReference type="HOGENOM" id="CLU_2377275_0_0_1"/>
<dbReference type="AlphaFoldDB" id="M4BJT4"/>
<dbReference type="VEuPathDB" id="FungiDB:HpaG806665"/>
<evidence type="ECO:0000313" key="2">
    <source>
        <dbReference type="Proteomes" id="UP000011713"/>
    </source>
</evidence>
<reference evidence="1" key="2">
    <citation type="submission" date="2015-06" db="UniProtKB">
        <authorList>
            <consortium name="EnsemblProtists"/>
        </authorList>
    </citation>
    <scope>IDENTIFICATION</scope>
    <source>
        <strain evidence="1">Emoy2</strain>
    </source>
</reference>
<protein>
    <submittedName>
        <fullName evidence="1">Uncharacterized protein</fullName>
    </submittedName>
</protein>
<organism evidence="1 2">
    <name type="scientific">Hyaloperonospora arabidopsidis (strain Emoy2)</name>
    <name type="common">Downy mildew agent</name>
    <name type="synonym">Peronospora arabidopsidis</name>
    <dbReference type="NCBI Taxonomy" id="559515"/>
    <lineage>
        <taxon>Eukaryota</taxon>
        <taxon>Sar</taxon>
        <taxon>Stramenopiles</taxon>
        <taxon>Oomycota</taxon>
        <taxon>Peronosporomycetes</taxon>
        <taxon>Peronosporales</taxon>
        <taxon>Peronosporaceae</taxon>
        <taxon>Hyaloperonospora</taxon>
    </lineage>
</organism>
<accession>M4BJT4</accession>
<dbReference type="EnsemblProtists" id="HpaT806665">
    <property type="protein sequence ID" value="HpaP806665"/>
    <property type="gene ID" value="HpaG806665"/>
</dbReference>
<reference evidence="2" key="1">
    <citation type="journal article" date="2010" name="Science">
        <title>Signatures of adaptation to obligate biotrophy in the Hyaloperonospora arabidopsidis genome.</title>
        <authorList>
            <person name="Baxter L."/>
            <person name="Tripathy S."/>
            <person name="Ishaque N."/>
            <person name="Boot N."/>
            <person name="Cabral A."/>
            <person name="Kemen E."/>
            <person name="Thines M."/>
            <person name="Ah-Fong A."/>
            <person name="Anderson R."/>
            <person name="Badejoko W."/>
            <person name="Bittner-Eddy P."/>
            <person name="Boore J.L."/>
            <person name="Chibucos M.C."/>
            <person name="Coates M."/>
            <person name="Dehal P."/>
            <person name="Delehaunty K."/>
            <person name="Dong S."/>
            <person name="Downton P."/>
            <person name="Dumas B."/>
            <person name="Fabro G."/>
            <person name="Fronick C."/>
            <person name="Fuerstenberg S.I."/>
            <person name="Fulton L."/>
            <person name="Gaulin E."/>
            <person name="Govers F."/>
            <person name="Hughes L."/>
            <person name="Humphray S."/>
            <person name="Jiang R.H."/>
            <person name="Judelson H."/>
            <person name="Kamoun S."/>
            <person name="Kyung K."/>
            <person name="Meijer H."/>
            <person name="Minx P."/>
            <person name="Morris P."/>
            <person name="Nelson J."/>
            <person name="Phuntumart V."/>
            <person name="Qutob D."/>
            <person name="Rehmany A."/>
            <person name="Rougon-Cardoso A."/>
            <person name="Ryden P."/>
            <person name="Torto-Alalibo T."/>
            <person name="Studholme D."/>
            <person name="Wang Y."/>
            <person name="Win J."/>
            <person name="Wood J."/>
            <person name="Clifton S.W."/>
            <person name="Rogers J."/>
            <person name="Van den Ackerveken G."/>
            <person name="Jones J.D."/>
            <person name="McDowell J.M."/>
            <person name="Beynon J."/>
            <person name="Tyler B.M."/>
        </authorList>
    </citation>
    <scope>NUCLEOTIDE SEQUENCE [LARGE SCALE GENOMIC DNA]</scope>
    <source>
        <strain evidence="2">Emoy2</strain>
    </source>
</reference>
<dbReference type="Proteomes" id="UP000011713">
    <property type="component" value="Unassembled WGS sequence"/>
</dbReference>
<proteinExistence type="predicted"/>
<keyword evidence="2" id="KW-1185">Reference proteome</keyword>
<dbReference type="InParanoid" id="M4BJT4"/>
<name>M4BJT4_HYAAE</name>
<sequence length="95" mass="10904">MRKLCSAIVGGNACRCRMTPTLNRCESTHAKPMVSTLEISETDRRIILLKTLSGNTVPYRLRLDRVAHRRVFGTLCLRHTGWYPTERDIEYLIGL</sequence>
<evidence type="ECO:0000313" key="1">
    <source>
        <dbReference type="EnsemblProtists" id="HpaP806665"/>
    </source>
</evidence>
<dbReference type="EMBL" id="JH598330">
    <property type="status" value="NOT_ANNOTATED_CDS"/>
    <property type="molecule type" value="Genomic_DNA"/>
</dbReference>